<gene>
    <name evidence="1" type="ORF">ACFOYY_41730</name>
</gene>
<protein>
    <submittedName>
        <fullName evidence="1">Uncharacterized protein</fullName>
    </submittedName>
</protein>
<keyword evidence="2" id="KW-1185">Reference proteome</keyword>
<name>A0ABV8FED3_9ACTN</name>
<sequence>MLEFADAAFDQVALLVGQGVEGVRAASQVAPALVVGDLIAAFGDDRFDAAPA</sequence>
<accession>A0ABV8FED3</accession>
<proteinExistence type="predicted"/>
<evidence type="ECO:0000313" key="2">
    <source>
        <dbReference type="Proteomes" id="UP001595698"/>
    </source>
</evidence>
<dbReference type="Proteomes" id="UP001595698">
    <property type="component" value="Unassembled WGS sequence"/>
</dbReference>
<dbReference type="EMBL" id="JBHSBC010000066">
    <property type="protein sequence ID" value="MFC3986709.1"/>
    <property type="molecule type" value="Genomic_DNA"/>
</dbReference>
<organism evidence="1 2">
    <name type="scientific">Streptosporangium jomthongense</name>
    <dbReference type="NCBI Taxonomy" id="1193683"/>
    <lineage>
        <taxon>Bacteria</taxon>
        <taxon>Bacillati</taxon>
        <taxon>Actinomycetota</taxon>
        <taxon>Actinomycetes</taxon>
        <taxon>Streptosporangiales</taxon>
        <taxon>Streptosporangiaceae</taxon>
        <taxon>Streptosporangium</taxon>
    </lineage>
</organism>
<dbReference type="RefSeq" id="WP_386197079.1">
    <property type="nucleotide sequence ID" value="NZ_JBHSBC010000066.1"/>
</dbReference>
<comment type="caution">
    <text evidence="1">The sequence shown here is derived from an EMBL/GenBank/DDBJ whole genome shotgun (WGS) entry which is preliminary data.</text>
</comment>
<evidence type="ECO:0000313" key="1">
    <source>
        <dbReference type="EMBL" id="MFC3986709.1"/>
    </source>
</evidence>
<reference evidence="2" key="1">
    <citation type="journal article" date="2019" name="Int. J. Syst. Evol. Microbiol.">
        <title>The Global Catalogue of Microorganisms (GCM) 10K type strain sequencing project: providing services to taxonomists for standard genome sequencing and annotation.</title>
        <authorList>
            <consortium name="The Broad Institute Genomics Platform"/>
            <consortium name="The Broad Institute Genome Sequencing Center for Infectious Disease"/>
            <person name="Wu L."/>
            <person name="Ma J."/>
        </authorList>
    </citation>
    <scope>NUCLEOTIDE SEQUENCE [LARGE SCALE GENOMIC DNA]</scope>
    <source>
        <strain evidence="2">TBRC 7912</strain>
    </source>
</reference>